<keyword evidence="5" id="KW-0347">Helicase</keyword>
<dbReference type="STRING" id="188477.A0A3S1B811"/>
<evidence type="ECO:0000256" key="3">
    <source>
        <dbReference type="ARBA" id="ARBA00022741"/>
    </source>
</evidence>
<dbReference type="Gene3D" id="1.20.120.1080">
    <property type="match status" value="1"/>
</dbReference>
<dbReference type="PROSITE" id="PS50882">
    <property type="entry name" value="YTH"/>
    <property type="match status" value="1"/>
</dbReference>
<dbReference type="FunFam" id="3.40.50.300:FF:000284">
    <property type="entry name" value="probable ATP-dependent RNA helicase YTHDC2"/>
    <property type="match status" value="1"/>
</dbReference>
<dbReference type="PROSITE" id="PS51194">
    <property type="entry name" value="HELICASE_CTER"/>
    <property type="match status" value="1"/>
</dbReference>
<reference evidence="13 14" key="1">
    <citation type="submission" date="2019-01" db="EMBL/GenBank/DDBJ databases">
        <title>A draft genome assembly of the solar-powered sea slug Elysia chlorotica.</title>
        <authorList>
            <person name="Cai H."/>
            <person name="Li Q."/>
            <person name="Fang X."/>
            <person name="Li J."/>
            <person name="Curtis N.E."/>
            <person name="Altenburger A."/>
            <person name="Shibata T."/>
            <person name="Feng M."/>
            <person name="Maeda T."/>
            <person name="Schwartz J.A."/>
            <person name="Shigenobu S."/>
            <person name="Lundholm N."/>
            <person name="Nishiyama T."/>
            <person name="Yang H."/>
            <person name="Hasebe M."/>
            <person name="Li S."/>
            <person name="Pierce S.K."/>
            <person name="Wang J."/>
        </authorList>
    </citation>
    <scope>NUCLEOTIDE SEQUENCE [LARGE SCALE GENOMIC DNA]</scope>
    <source>
        <strain evidence="13">EC2010</strain>
        <tissue evidence="13">Whole organism of an adult</tissue>
    </source>
</reference>
<evidence type="ECO:0000259" key="9">
    <source>
        <dbReference type="PROSITE" id="PS50882"/>
    </source>
</evidence>
<evidence type="ECO:0000259" key="12">
    <source>
        <dbReference type="PROSITE" id="PS51194"/>
    </source>
</evidence>
<dbReference type="Pfam" id="PF04146">
    <property type="entry name" value="YTH"/>
    <property type="match status" value="1"/>
</dbReference>
<dbReference type="EC" id="3.6.4.13" evidence="2"/>
<evidence type="ECO:0000256" key="8">
    <source>
        <dbReference type="SAM" id="MobiDB-lite"/>
    </source>
</evidence>
<feature type="domain" description="R3H" evidence="10">
    <location>
        <begin position="23"/>
        <end position="88"/>
    </location>
</feature>
<evidence type="ECO:0000313" key="13">
    <source>
        <dbReference type="EMBL" id="RUS82035.1"/>
    </source>
</evidence>
<dbReference type="GO" id="GO:0005524">
    <property type="term" value="F:ATP binding"/>
    <property type="evidence" value="ECO:0007669"/>
    <property type="project" value="UniProtKB-KW"/>
</dbReference>
<dbReference type="GO" id="GO:0003724">
    <property type="term" value="F:RNA helicase activity"/>
    <property type="evidence" value="ECO:0007669"/>
    <property type="project" value="UniProtKB-EC"/>
</dbReference>
<protein>
    <recommendedName>
        <fullName evidence="2">RNA helicase</fullName>
        <ecNumber evidence="2">3.6.4.13</ecNumber>
    </recommendedName>
</protein>
<dbReference type="PROSITE" id="PS51192">
    <property type="entry name" value="HELICASE_ATP_BIND_1"/>
    <property type="match status" value="1"/>
</dbReference>
<proteinExistence type="inferred from homology"/>
<dbReference type="SMART" id="SM00487">
    <property type="entry name" value="DEXDc"/>
    <property type="match status" value="1"/>
</dbReference>
<feature type="compositionally biased region" description="Low complexity" evidence="8">
    <location>
        <begin position="1447"/>
        <end position="1469"/>
    </location>
</feature>
<dbReference type="GO" id="GO:0003723">
    <property type="term" value="F:RNA binding"/>
    <property type="evidence" value="ECO:0007669"/>
    <property type="project" value="InterPro"/>
</dbReference>
<keyword evidence="14" id="KW-1185">Reference proteome</keyword>
<dbReference type="PROSITE" id="PS50088">
    <property type="entry name" value="ANK_REPEAT"/>
    <property type="match status" value="1"/>
</dbReference>
<evidence type="ECO:0000256" key="7">
    <source>
        <dbReference type="PROSITE-ProRule" id="PRU00023"/>
    </source>
</evidence>
<dbReference type="GO" id="GO:0016787">
    <property type="term" value="F:hydrolase activity"/>
    <property type="evidence" value="ECO:0007669"/>
    <property type="project" value="UniProtKB-KW"/>
</dbReference>
<gene>
    <name evidence="13" type="ORF">EGW08_010191</name>
</gene>
<dbReference type="InterPro" id="IPR002110">
    <property type="entry name" value="Ankyrin_rpt"/>
</dbReference>
<dbReference type="Gene3D" id="1.25.40.20">
    <property type="entry name" value="Ankyrin repeat-containing domain"/>
    <property type="match status" value="1"/>
</dbReference>
<dbReference type="Proteomes" id="UP000271974">
    <property type="component" value="Unassembled WGS sequence"/>
</dbReference>
<dbReference type="InterPro" id="IPR007275">
    <property type="entry name" value="YTH_domain"/>
</dbReference>
<dbReference type="Pfam" id="PF01424">
    <property type="entry name" value="R3H"/>
    <property type="match status" value="1"/>
</dbReference>
<dbReference type="PROSITE" id="PS51061">
    <property type="entry name" value="R3H"/>
    <property type="match status" value="1"/>
</dbReference>
<name>A0A3S1B811_ELYCH</name>
<dbReference type="Pfam" id="PF12796">
    <property type="entry name" value="Ank_2"/>
    <property type="match status" value="1"/>
</dbReference>
<dbReference type="Pfam" id="PF00270">
    <property type="entry name" value="DEAD"/>
    <property type="match status" value="1"/>
</dbReference>
<feature type="compositionally biased region" description="Low complexity" evidence="8">
    <location>
        <begin position="1188"/>
        <end position="1200"/>
    </location>
</feature>
<dbReference type="SUPFAM" id="SSF52540">
    <property type="entry name" value="P-loop containing nucleoside triphosphate hydrolases"/>
    <property type="match status" value="2"/>
</dbReference>
<feature type="region of interest" description="Disordered" evidence="8">
    <location>
        <begin position="1168"/>
        <end position="1200"/>
    </location>
</feature>
<evidence type="ECO:0000256" key="6">
    <source>
        <dbReference type="ARBA" id="ARBA00022840"/>
    </source>
</evidence>
<dbReference type="Gene3D" id="3.10.590.10">
    <property type="entry name" value="ph1033 like domains"/>
    <property type="match status" value="1"/>
</dbReference>
<dbReference type="InterPro" id="IPR036770">
    <property type="entry name" value="Ankyrin_rpt-contain_sf"/>
</dbReference>
<dbReference type="Gene3D" id="3.30.1370.50">
    <property type="entry name" value="R3H-like domain"/>
    <property type="match status" value="1"/>
</dbReference>
<dbReference type="InterPro" id="IPR011709">
    <property type="entry name" value="DEAD-box_helicase_OB_fold"/>
</dbReference>
<dbReference type="Pfam" id="PF21010">
    <property type="entry name" value="HA2_C"/>
    <property type="match status" value="1"/>
</dbReference>
<feature type="compositionally biased region" description="Basic residues" evidence="8">
    <location>
        <begin position="1174"/>
        <end position="1187"/>
    </location>
</feature>
<feature type="compositionally biased region" description="Low complexity" evidence="8">
    <location>
        <begin position="1261"/>
        <end position="1289"/>
    </location>
</feature>
<dbReference type="Pfam" id="PF00271">
    <property type="entry name" value="Helicase_C"/>
    <property type="match status" value="1"/>
</dbReference>
<feature type="domain" description="Helicase C-terminal" evidence="12">
    <location>
        <begin position="576"/>
        <end position="749"/>
    </location>
</feature>
<dbReference type="InterPro" id="IPR011545">
    <property type="entry name" value="DEAD/DEAH_box_helicase_dom"/>
</dbReference>
<evidence type="ECO:0000256" key="2">
    <source>
        <dbReference type="ARBA" id="ARBA00012552"/>
    </source>
</evidence>
<dbReference type="Pfam" id="PF04408">
    <property type="entry name" value="WHD_HA2"/>
    <property type="match status" value="1"/>
</dbReference>
<dbReference type="EMBL" id="RQTK01000307">
    <property type="protein sequence ID" value="RUS82035.1"/>
    <property type="molecule type" value="Genomic_DNA"/>
</dbReference>
<keyword evidence="3" id="KW-0547">Nucleotide-binding</keyword>
<evidence type="ECO:0000256" key="5">
    <source>
        <dbReference type="ARBA" id="ARBA00022806"/>
    </source>
</evidence>
<evidence type="ECO:0000259" key="11">
    <source>
        <dbReference type="PROSITE" id="PS51192"/>
    </source>
</evidence>
<dbReference type="FunFam" id="1.20.120.1080:FF:000008">
    <property type="entry name" value="probable ATP-dependent RNA helicase YTHDC2"/>
    <property type="match status" value="1"/>
</dbReference>
<accession>A0A3S1B811</accession>
<dbReference type="InterPro" id="IPR001374">
    <property type="entry name" value="R3H_dom"/>
</dbReference>
<dbReference type="Gene3D" id="3.40.50.300">
    <property type="entry name" value="P-loop containing nucleotide triphosphate hydrolases"/>
    <property type="match status" value="2"/>
</dbReference>
<feature type="repeat" description="ANK" evidence="7">
    <location>
        <begin position="476"/>
        <end position="508"/>
    </location>
</feature>
<dbReference type="CDD" id="cd21134">
    <property type="entry name" value="YTH"/>
    <property type="match status" value="1"/>
</dbReference>
<feature type="region of interest" description="Disordered" evidence="8">
    <location>
        <begin position="1227"/>
        <end position="1289"/>
    </location>
</feature>
<evidence type="ECO:0000313" key="14">
    <source>
        <dbReference type="Proteomes" id="UP000271974"/>
    </source>
</evidence>
<feature type="region of interest" description="Disordered" evidence="8">
    <location>
        <begin position="1138"/>
        <end position="1157"/>
    </location>
</feature>
<evidence type="ECO:0000256" key="4">
    <source>
        <dbReference type="ARBA" id="ARBA00022801"/>
    </source>
</evidence>
<comment type="caution">
    <text evidence="13">The sequence shown here is derived from an EMBL/GenBank/DDBJ whole genome shotgun (WGS) entry which is preliminary data.</text>
</comment>
<dbReference type="InterPro" id="IPR014001">
    <property type="entry name" value="Helicase_ATP-bd"/>
</dbReference>
<dbReference type="PANTHER" id="PTHR18934">
    <property type="entry name" value="ATP-DEPENDENT RNA HELICASE"/>
    <property type="match status" value="1"/>
</dbReference>
<dbReference type="SMART" id="SM00490">
    <property type="entry name" value="HELICc"/>
    <property type="match status" value="1"/>
</dbReference>
<dbReference type="SUPFAM" id="SSF82708">
    <property type="entry name" value="R3H domain"/>
    <property type="match status" value="1"/>
</dbReference>
<dbReference type="Pfam" id="PF07717">
    <property type="entry name" value="OB_NTP_bind"/>
    <property type="match status" value="1"/>
</dbReference>
<dbReference type="PROSITE" id="PS50297">
    <property type="entry name" value="ANK_REP_REGION"/>
    <property type="match status" value="1"/>
</dbReference>
<sequence length="1519" mass="169539">MPRRDPFRTERGPKLTEDVCISEDVKIGINLAIQRFRLDPSQHELPFPTSLTTTERAYVHRSCAQIGSLKTWSRGNGASRYITVKKVEGAQGQEINKSCFNLAHSVSQINSLLTKYPVTVTEKQQLTPSTNQNLSTNDGKAKDVFGKLTSNVPQVPAKRGHSDLNQFRHSLPVYQMGSGIVSNINESNVILIAGETGSGKTTQVPQLVMDDCCEKNQPCRILCTQPRRIAAISIAERVALERGEKIGQAVGYQIRLESKISPKTVLTFCTTGVLLRTLMGGDECLNQVTHVIVDEVHERDRFTDFLLLCLKEALPKHPNLHVILMSATLNMDLFSGYFGCPVVCVPGNLYDVEEYFLEDILKWTKYKNKNMNKVLGNKKTGKNQEEKLSEWCSKQLTISDRTDLVLGSGPEDESDVTTSDNAELGEEREDLEPWVVEEMDRLLRDVWLTGKEDLFHQILYLISSENVSVDYVQSETGTTPLMTAAARGFGNVVEYLLNLGASASFKTSNQWTALEFAKKFGHEDIVGLLEAQTKTLSDMIAEPAELDENDLISAEDRELLTAYQQSFDDEKVDIDLVSCLLHKIHTSGIEGAILVFLPGYDDIMSLKFLLADDKRFQGSGFVVYTLHSSLQHSDQKKVFKNAPNGVRKIILSTNIAETSVTINDVVYVIDCGKVKEKMFDALSSLTMLKSNWISKASALQRKGRAGRCQAGKCYHMFSRARYVHLQDYQTPEILRLPLQELCLHTKLLAPCAESIHTFLGKCPQAPPQLVICSAVQNLKSIDALDAFEELTILGQHLADLPVEPRLGKILLYSVVLKCLDPVLTIVCTLSFKDPFVLPSSPYERRAVMVKKRSFAEETYSDHIVFLRTFQAWQKARAENWERAFCEKNYLSSSTMEMLNGMRGQILTQLKASGFLRPKGVCDIRDLNTNSDNWALVKACLVAGTYPNIIQRDSKKKALCTFSESNVRFHNWSVLMPEPKASNRIPTTSVLKKEVKALPSDWLIYEEMSRSTNVAIARHCSLVSPEAIFLFAGHSKVTPDMITETLDEESDSIDVTIKLDNWLSFGFQNRAEAEEAMLFRMKWHSLFLNRVKNPGQPYSQAEEAVLQAVCSVVSNAEQAMGITIPVGIGQRPRNVESYFGGGYEDNLQAPDGGYHQQQQNPFYQHQYHPHQQQVYRHHHHQQYHHHQRQQQQQQQYFHQQQQQMYRNNNNYRGNNNFAYQRGGYHGYGKFGPNQSAGRGASGGGGSRSSTPGSSDHLSFVGSPTPATRAPSSASPTQTASSASKTKSGPGAHDDCRYFIMRCTNQKMVDVSEAKGIWATSVSNEAKLNRAFQTVSEVYLIFVVPGNANFQGYAKMTSSVGKTKSPDFPGSGLTGTFSVQWIKRAILPFSMTLSLLNPWNENKRVHSSKDGQELAPKVAAELLQLWDTHQLRRPHSAIGAGKNRGKKAGGSQQHQQQQHQQQAPRAWQQQRARPKKEKQASKDTSLQADSSSGSSSVHSGSSNNSPAHQADASSAAVKQEK</sequence>
<evidence type="ECO:0000259" key="10">
    <source>
        <dbReference type="PROSITE" id="PS51061"/>
    </source>
</evidence>
<evidence type="ECO:0000256" key="1">
    <source>
        <dbReference type="ARBA" id="ARBA00008792"/>
    </source>
</evidence>
<dbReference type="SMART" id="SM00847">
    <property type="entry name" value="HA2"/>
    <property type="match status" value="1"/>
</dbReference>
<keyword evidence="6" id="KW-0067">ATP-binding</keyword>
<organism evidence="13 14">
    <name type="scientific">Elysia chlorotica</name>
    <name type="common">Eastern emerald elysia</name>
    <name type="synonym">Sea slug</name>
    <dbReference type="NCBI Taxonomy" id="188477"/>
    <lineage>
        <taxon>Eukaryota</taxon>
        <taxon>Metazoa</taxon>
        <taxon>Spiralia</taxon>
        <taxon>Lophotrochozoa</taxon>
        <taxon>Mollusca</taxon>
        <taxon>Gastropoda</taxon>
        <taxon>Heterobranchia</taxon>
        <taxon>Euthyneura</taxon>
        <taxon>Panpulmonata</taxon>
        <taxon>Sacoglossa</taxon>
        <taxon>Placobranchoidea</taxon>
        <taxon>Plakobranchidae</taxon>
        <taxon>Elysia</taxon>
    </lineage>
</organism>
<feature type="compositionally biased region" description="Low complexity" evidence="8">
    <location>
        <begin position="1488"/>
        <end position="1503"/>
    </location>
</feature>
<comment type="similarity">
    <text evidence="1">Belongs to the DEAD box helicase family. DEAH subfamily.</text>
</comment>
<dbReference type="OrthoDB" id="6103986at2759"/>
<keyword evidence="7" id="KW-0040">ANK repeat</keyword>
<keyword evidence="4" id="KW-0378">Hydrolase</keyword>
<dbReference type="InterPro" id="IPR007502">
    <property type="entry name" value="Helicase-assoc_dom"/>
</dbReference>
<dbReference type="InterPro" id="IPR048333">
    <property type="entry name" value="HA2_WH"/>
</dbReference>
<dbReference type="PANTHER" id="PTHR18934:SF213">
    <property type="entry name" value="3'-5' RNA HELICASE YTHDC2"/>
    <property type="match status" value="1"/>
</dbReference>
<feature type="domain" description="Helicase ATP-binding" evidence="11">
    <location>
        <begin position="181"/>
        <end position="347"/>
    </location>
</feature>
<feature type="domain" description="YTH" evidence="9">
    <location>
        <begin position="1294"/>
        <end position="1424"/>
    </location>
</feature>
<feature type="region of interest" description="Disordered" evidence="8">
    <location>
        <begin position="1434"/>
        <end position="1519"/>
    </location>
</feature>
<dbReference type="InterPro" id="IPR027417">
    <property type="entry name" value="P-loop_NTPase"/>
</dbReference>
<dbReference type="InterPro" id="IPR036867">
    <property type="entry name" value="R3H_dom_sf"/>
</dbReference>
<dbReference type="InterPro" id="IPR001650">
    <property type="entry name" value="Helicase_C-like"/>
</dbReference>
<dbReference type="SUPFAM" id="SSF48403">
    <property type="entry name" value="Ankyrin repeat"/>
    <property type="match status" value="1"/>
</dbReference>
<dbReference type="CDD" id="cd18791">
    <property type="entry name" value="SF2_C_RHA"/>
    <property type="match status" value="1"/>
</dbReference>